<name>A0A0A5GH26_9BACI</name>
<dbReference type="Proteomes" id="UP000030528">
    <property type="component" value="Unassembled WGS sequence"/>
</dbReference>
<reference evidence="1 2" key="1">
    <citation type="submission" date="2013-08" db="EMBL/GenBank/DDBJ databases">
        <authorList>
            <person name="Huang J."/>
            <person name="Wang G."/>
        </authorList>
    </citation>
    <scope>NUCLEOTIDE SEQUENCE [LARGE SCALE GENOMIC DNA]</scope>
    <source>
        <strain evidence="1 2">JSM 076056</strain>
    </source>
</reference>
<dbReference type="RefSeq" id="WP_026800353.1">
    <property type="nucleotide sequence ID" value="NZ_AULI01000007.1"/>
</dbReference>
<protein>
    <submittedName>
        <fullName evidence="1">Transcriptional regulator</fullName>
    </submittedName>
</protein>
<proteinExistence type="predicted"/>
<evidence type="ECO:0000313" key="1">
    <source>
        <dbReference type="EMBL" id="KGX92536.1"/>
    </source>
</evidence>
<comment type="caution">
    <text evidence="1">The sequence shown here is derived from an EMBL/GenBank/DDBJ whole genome shotgun (WGS) entry which is preliminary data.</text>
</comment>
<dbReference type="STRING" id="1385510.GCA_000425205_01963"/>
<sequence length="159" mass="18502">MGKVYAGRYTTEGKDEVVVFIIGMRMNRFFKIHKWLPVLRSMPPMISELYRNRSLGFRSLDSMFGWRTIYMIQYWDSFEQLEAYSKQPTHASAWKAFMKSVGSSGDVGIFHETYVVPRDNYEVMYGNMPKVGLAKAFGHTEITKETTKARLRMKASNRS</sequence>
<dbReference type="eggNOG" id="ENOG5030N64">
    <property type="taxonomic scope" value="Bacteria"/>
</dbReference>
<accession>A0A0A5GH26</accession>
<keyword evidence="2" id="KW-1185">Reference proteome</keyword>
<evidence type="ECO:0000313" key="2">
    <source>
        <dbReference type="Proteomes" id="UP000030528"/>
    </source>
</evidence>
<organism evidence="1 2">
    <name type="scientific">Pontibacillus halophilus JSM 076056 = DSM 19796</name>
    <dbReference type="NCBI Taxonomy" id="1385510"/>
    <lineage>
        <taxon>Bacteria</taxon>
        <taxon>Bacillati</taxon>
        <taxon>Bacillota</taxon>
        <taxon>Bacilli</taxon>
        <taxon>Bacillales</taxon>
        <taxon>Bacillaceae</taxon>
        <taxon>Pontibacillus</taxon>
    </lineage>
</organism>
<dbReference type="AlphaFoldDB" id="A0A0A5GH26"/>
<dbReference type="Pfam" id="PF13826">
    <property type="entry name" value="Monooxy_af470-like"/>
    <property type="match status" value="1"/>
</dbReference>
<dbReference type="OrthoDB" id="7566033at2"/>
<dbReference type="EMBL" id="AVPE01000005">
    <property type="protein sequence ID" value="KGX92536.1"/>
    <property type="molecule type" value="Genomic_DNA"/>
</dbReference>
<gene>
    <name evidence="1" type="ORF">N781_14445</name>
</gene>
<dbReference type="InterPro" id="IPR025444">
    <property type="entry name" value="Monooxy_af470"/>
</dbReference>